<dbReference type="EMBL" id="VSSQ01094496">
    <property type="protein sequence ID" value="MPN38957.1"/>
    <property type="molecule type" value="Genomic_DNA"/>
</dbReference>
<name>A0A645HJ12_9ZZZZ</name>
<comment type="caution">
    <text evidence="1">The sequence shown here is derived from an EMBL/GenBank/DDBJ whole genome shotgun (WGS) entry which is preliminary data.</text>
</comment>
<accession>A0A645HJ12</accession>
<proteinExistence type="predicted"/>
<organism evidence="1">
    <name type="scientific">bioreactor metagenome</name>
    <dbReference type="NCBI Taxonomy" id="1076179"/>
    <lineage>
        <taxon>unclassified sequences</taxon>
        <taxon>metagenomes</taxon>
        <taxon>ecological metagenomes</taxon>
    </lineage>
</organism>
<dbReference type="AlphaFoldDB" id="A0A645HJ12"/>
<protein>
    <submittedName>
        <fullName evidence="1">Uncharacterized protein</fullName>
    </submittedName>
</protein>
<reference evidence="1" key="1">
    <citation type="submission" date="2019-08" db="EMBL/GenBank/DDBJ databases">
        <authorList>
            <person name="Kucharzyk K."/>
            <person name="Murdoch R.W."/>
            <person name="Higgins S."/>
            <person name="Loffler F."/>
        </authorList>
    </citation>
    <scope>NUCLEOTIDE SEQUENCE</scope>
</reference>
<evidence type="ECO:0000313" key="1">
    <source>
        <dbReference type="EMBL" id="MPN38957.1"/>
    </source>
</evidence>
<sequence length="64" mass="7017">MDIVRTLFVESNTRFTGVAGLVFVRRIQTIDRLGKDAGTGSLTHTTWPTEQIGMCQLAACDGIF</sequence>
<gene>
    <name evidence="1" type="ORF">SDC9_186482</name>
</gene>